<keyword evidence="3" id="KW-0732">Signal</keyword>
<evidence type="ECO:0000256" key="1">
    <source>
        <dbReference type="ARBA" id="ARBA00004196"/>
    </source>
</evidence>
<dbReference type="Gene3D" id="3.40.50.2300">
    <property type="match status" value="2"/>
</dbReference>
<protein>
    <submittedName>
        <fullName evidence="5">Monosaccharide ABC transporter substrate-binding protein, CUT2 family</fullName>
    </submittedName>
</protein>
<dbReference type="Gene3D" id="1.10.10.10">
    <property type="entry name" value="Winged helix-like DNA-binding domain superfamily/Winged helix DNA-binding domain"/>
    <property type="match status" value="1"/>
</dbReference>
<dbReference type="RefSeq" id="WP_074655766.1">
    <property type="nucleotide sequence ID" value="NZ_FNSD01000001.1"/>
</dbReference>
<proteinExistence type="inferred from homology"/>
<dbReference type="Proteomes" id="UP000182409">
    <property type="component" value="Unassembled WGS sequence"/>
</dbReference>
<dbReference type="InterPro" id="IPR025997">
    <property type="entry name" value="SBP_2_dom"/>
</dbReference>
<dbReference type="InterPro" id="IPR005471">
    <property type="entry name" value="Tscrpt_reg_IclR_N"/>
</dbReference>
<name>A0A1H4JVV5_9BACT</name>
<dbReference type="InterPro" id="IPR036388">
    <property type="entry name" value="WH-like_DNA-bd_sf"/>
</dbReference>
<dbReference type="AlphaFoldDB" id="A0A1H4JVV5"/>
<dbReference type="InterPro" id="IPR036390">
    <property type="entry name" value="WH_DNA-bd_sf"/>
</dbReference>
<evidence type="ECO:0000256" key="3">
    <source>
        <dbReference type="ARBA" id="ARBA00022729"/>
    </source>
</evidence>
<dbReference type="SUPFAM" id="SSF53822">
    <property type="entry name" value="Periplasmic binding protein-like I"/>
    <property type="match status" value="1"/>
</dbReference>
<dbReference type="PANTHER" id="PTHR46847:SF1">
    <property type="entry name" value="D-ALLOSE-BINDING PERIPLASMIC PROTEIN-RELATED"/>
    <property type="match status" value="1"/>
</dbReference>
<accession>A0A1H4JVV5</accession>
<feature type="domain" description="HTH iclR-type" evidence="4">
    <location>
        <begin position="12"/>
        <end position="84"/>
    </location>
</feature>
<dbReference type="GO" id="GO:0006355">
    <property type="term" value="P:regulation of DNA-templated transcription"/>
    <property type="evidence" value="ECO:0007669"/>
    <property type="project" value="InterPro"/>
</dbReference>
<reference evidence="5 6" key="1">
    <citation type="submission" date="2016-10" db="EMBL/GenBank/DDBJ databases">
        <authorList>
            <person name="de Groot N.N."/>
        </authorList>
    </citation>
    <scope>NUCLEOTIDE SEQUENCE [LARGE SCALE GENOMIC DNA]</scope>
    <source>
        <strain evidence="5 6">AB35.6</strain>
    </source>
</reference>
<comment type="subcellular location">
    <subcellularLocation>
        <location evidence="1">Cell envelope</location>
    </subcellularLocation>
</comment>
<dbReference type="GO" id="GO:0030246">
    <property type="term" value="F:carbohydrate binding"/>
    <property type="evidence" value="ECO:0007669"/>
    <property type="project" value="UniProtKB-ARBA"/>
</dbReference>
<dbReference type="SUPFAM" id="SSF46785">
    <property type="entry name" value="Winged helix' DNA-binding domain"/>
    <property type="match status" value="1"/>
</dbReference>
<dbReference type="InterPro" id="IPR028082">
    <property type="entry name" value="Peripla_BP_I"/>
</dbReference>
<gene>
    <name evidence="5" type="ORF">SAMN05443244_0852</name>
</gene>
<comment type="similarity">
    <text evidence="2">Belongs to the bacterial solute-binding protein 2 family.</text>
</comment>
<dbReference type="PANTHER" id="PTHR46847">
    <property type="entry name" value="D-ALLOSE-BINDING PERIPLASMIC PROTEIN-RELATED"/>
    <property type="match status" value="1"/>
</dbReference>
<sequence length="384" mass="42410">MPVPSTPRTPQIHSVVRACEILKYLQQCTDDVSLDIVCRNTQMPRPSAYRLLTTLVSCGMVERVSKNCYRPLRAARSKRLRIGYASQTEEFSFSRLVSDSIRSAAYRAGVDLLVLDNHCSPKAAIRNAGIFVRERMDLVIEFQTNHQSASLVAARILEAGIPLIAIEVPHPGATYYGADNYRAGVLGGRALGKACLQEWKGRVDEIVLMELPTAGPLPRSRMTATLAGLREVLPRFPDENAIFLDGKGRFEDSLAAMRKHLGKTRAKKILLAALNDPSCLGALQAFEECGRPQDCLAVGQNASIEARREMRRPNSRLIGSVGYFPEKYGDSVMQLAMDVVEHREVPSATFVKHRLIHAGNVNSAYPNDLEIGSADTDSLLYSKR</sequence>
<dbReference type="GO" id="GO:0030313">
    <property type="term" value="C:cell envelope"/>
    <property type="evidence" value="ECO:0007669"/>
    <property type="project" value="UniProtKB-SubCell"/>
</dbReference>
<organism evidence="5 6">
    <name type="scientific">Terriglobus roseus</name>
    <dbReference type="NCBI Taxonomy" id="392734"/>
    <lineage>
        <taxon>Bacteria</taxon>
        <taxon>Pseudomonadati</taxon>
        <taxon>Acidobacteriota</taxon>
        <taxon>Terriglobia</taxon>
        <taxon>Terriglobales</taxon>
        <taxon>Acidobacteriaceae</taxon>
        <taxon>Terriglobus</taxon>
    </lineage>
</organism>
<dbReference type="PROSITE" id="PS51077">
    <property type="entry name" value="HTH_ICLR"/>
    <property type="match status" value="1"/>
</dbReference>
<evidence type="ECO:0000313" key="5">
    <source>
        <dbReference type="EMBL" id="SEB50441.1"/>
    </source>
</evidence>
<dbReference type="GO" id="GO:0003677">
    <property type="term" value="F:DNA binding"/>
    <property type="evidence" value="ECO:0007669"/>
    <property type="project" value="InterPro"/>
</dbReference>
<dbReference type="Pfam" id="PF09339">
    <property type="entry name" value="HTH_IclR"/>
    <property type="match status" value="1"/>
</dbReference>
<evidence type="ECO:0000259" key="4">
    <source>
        <dbReference type="PROSITE" id="PS51077"/>
    </source>
</evidence>
<dbReference type="EMBL" id="FNSD01000001">
    <property type="protein sequence ID" value="SEB50441.1"/>
    <property type="molecule type" value="Genomic_DNA"/>
</dbReference>
<evidence type="ECO:0000256" key="2">
    <source>
        <dbReference type="ARBA" id="ARBA00007639"/>
    </source>
</evidence>
<evidence type="ECO:0000313" key="6">
    <source>
        <dbReference type="Proteomes" id="UP000182409"/>
    </source>
</evidence>
<dbReference type="Pfam" id="PF13407">
    <property type="entry name" value="Peripla_BP_4"/>
    <property type="match status" value="1"/>
</dbReference>
<dbReference type="SMART" id="SM00346">
    <property type="entry name" value="HTH_ICLR"/>
    <property type="match status" value="1"/>
</dbReference>